<sequence>MSRFKEIPFIITNVVLYIEQMTALVPSIDRAFKILECYKGHDHSEFGVSELSRRLELNKSSVHSILHTLSNNRI</sequence>
<reference evidence="2" key="1">
    <citation type="submission" date="2018-05" db="EMBL/GenBank/DDBJ databases">
        <authorList>
            <person name="Lanie J.A."/>
            <person name="Ng W.-L."/>
            <person name="Kazmierczak K.M."/>
            <person name="Andrzejewski T.M."/>
            <person name="Davidsen T.M."/>
            <person name="Wayne K.J."/>
            <person name="Tettelin H."/>
            <person name="Glass J.I."/>
            <person name="Rusch D."/>
            <person name="Podicherti R."/>
            <person name="Tsui H.-C.T."/>
            <person name="Winkler M.E."/>
        </authorList>
    </citation>
    <scope>NUCLEOTIDE SEQUENCE</scope>
</reference>
<evidence type="ECO:0000313" key="2">
    <source>
        <dbReference type="EMBL" id="SVD55820.1"/>
    </source>
</evidence>
<feature type="non-terminal residue" evidence="2">
    <location>
        <position position="74"/>
    </location>
</feature>
<accession>A0A382WBG3</accession>
<feature type="domain" description="HTH iclR-type" evidence="1">
    <location>
        <begin position="25"/>
        <end position="74"/>
    </location>
</feature>
<protein>
    <recommendedName>
        <fullName evidence="1">HTH iclR-type domain-containing protein</fullName>
    </recommendedName>
</protein>
<dbReference type="SUPFAM" id="SSF46785">
    <property type="entry name" value="Winged helix' DNA-binding domain"/>
    <property type="match status" value="1"/>
</dbReference>
<dbReference type="AlphaFoldDB" id="A0A382WBG3"/>
<evidence type="ECO:0000259" key="1">
    <source>
        <dbReference type="PROSITE" id="PS51077"/>
    </source>
</evidence>
<dbReference type="GO" id="GO:0003677">
    <property type="term" value="F:DNA binding"/>
    <property type="evidence" value="ECO:0007669"/>
    <property type="project" value="InterPro"/>
</dbReference>
<dbReference type="Gene3D" id="1.10.10.10">
    <property type="entry name" value="Winged helix-like DNA-binding domain superfamily/Winged helix DNA-binding domain"/>
    <property type="match status" value="1"/>
</dbReference>
<gene>
    <name evidence="2" type="ORF">METZ01_LOCUS408674</name>
</gene>
<dbReference type="InterPro" id="IPR036388">
    <property type="entry name" value="WH-like_DNA-bd_sf"/>
</dbReference>
<dbReference type="EMBL" id="UINC01158333">
    <property type="protein sequence ID" value="SVD55820.1"/>
    <property type="molecule type" value="Genomic_DNA"/>
</dbReference>
<proteinExistence type="predicted"/>
<organism evidence="2">
    <name type="scientific">marine metagenome</name>
    <dbReference type="NCBI Taxonomy" id="408172"/>
    <lineage>
        <taxon>unclassified sequences</taxon>
        <taxon>metagenomes</taxon>
        <taxon>ecological metagenomes</taxon>
    </lineage>
</organism>
<dbReference type="InterPro" id="IPR036390">
    <property type="entry name" value="WH_DNA-bd_sf"/>
</dbReference>
<name>A0A382WBG3_9ZZZZ</name>
<dbReference type="InterPro" id="IPR005471">
    <property type="entry name" value="Tscrpt_reg_IclR_N"/>
</dbReference>
<dbReference type="PROSITE" id="PS51077">
    <property type="entry name" value="HTH_ICLR"/>
    <property type="match status" value="1"/>
</dbReference>
<dbReference type="Pfam" id="PF09339">
    <property type="entry name" value="HTH_IclR"/>
    <property type="match status" value="1"/>
</dbReference>
<dbReference type="GO" id="GO:0006355">
    <property type="term" value="P:regulation of DNA-templated transcription"/>
    <property type="evidence" value="ECO:0007669"/>
    <property type="project" value="InterPro"/>
</dbReference>